<gene>
    <name evidence="8" type="primary">mreC</name>
    <name evidence="8" type="ORF">BWY41_01168</name>
</gene>
<dbReference type="InterPro" id="IPR042175">
    <property type="entry name" value="Cell/Rod_MreC_2"/>
</dbReference>
<evidence type="ECO:0000256" key="3">
    <source>
        <dbReference type="ARBA" id="ARBA00022960"/>
    </source>
</evidence>
<dbReference type="Proteomes" id="UP000485569">
    <property type="component" value="Unassembled WGS sequence"/>
</dbReference>
<dbReference type="Gene3D" id="2.40.10.350">
    <property type="entry name" value="Rod shape-determining protein MreC, domain 2"/>
    <property type="match status" value="1"/>
</dbReference>
<dbReference type="EMBL" id="MWBQ01000084">
    <property type="protein sequence ID" value="OQA57991.1"/>
    <property type="molecule type" value="Genomic_DNA"/>
</dbReference>
<sequence>MKKKILFILIIAIVSFQLVVFSIQKHEVSGWLGNLRWATVPFHRGWLVVQNGLDQVVSNFTSKRILLEENKSLQKEVGRLQNELTILTEQIRELEMKFTAGAIEKQIPFDVVPSLVIGRDPYDWFGKLIIDKGTNDEIIPDLTVVTYQGLVGRVEQTYPNYSIVRLILSSEIATGAILQRTRDLGVVEGNGRGLCVMRYVYRASQVQVGDLAITSGLGTSTPRGIVIGKVLDIKESEGSLFKEVIVQPECDFSLLDQVFIIRPPGTGDSDDVQ</sequence>
<comment type="function">
    <text evidence="5">Involved in formation and maintenance of cell shape.</text>
</comment>
<keyword evidence="3 5" id="KW-0133">Cell shape</keyword>
<organism evidence="8">
    <name type="scientific">Candidatus Atribacter allofermentans</name>
    <dbReference type="NCBI Taxonomy" id="1852833"/>
    <lineage>
        <taxon>Bacteria</taxon>
        <taxon>Pseudomonadati</taxon>
        <taxon>Atribacterota</taxon>
        <taxon>Atribacteria</taxon>
        <taxon>Atribacterales</taxon>
        <taxon>Atribacteraceae</taxon>
        <taxon>Atribacter</taxon>
    </lineage>
</organism>
<dbReference type="InterPro" id="IPR055342">
    <property type="entry name" value="MreC_beta-barrel_core"/>
</dbReference>
<dbReference type="PANTHER" id="PTHR34138:SF1">
    <property type="entry name" value="CELL SHAPE-DETERMINING PROTEIN MREC"/>
    <property type="match status" value="1"/>
</dbReference>
<protein>
    <recommendedName>
        <fullName evidence="2 5">Cell shape-determining protein MreC</fullName>
    </recommendedName>
    <alternativeName>
        <fullName evidence="4 5">Cell shape protein MreC</fullName>
    </alternativeName>
</protein>
<keyword evidence="6" id="KW-0175">Coiled coil</keyword>
<dbReference type="AlphaFoldDB" id="A0A1V5SUX4"/>
<accession>A0A1V5SUX4</accession>
<dbReference type="InterPro" id="IPR007221">
    <property type="entry name" value="MreC"/>
</dbReference>
<dbReference type="PIRSF" id="PIRSF038471">
    <property type="entry name" value="MreC"/>
    <property type="match status" value="1"/>
</dbReference>
<evidence type="ECO:0000313" key="8">
    <source>
        <dbReference type="EMBL" id="OQA57991.1"/>
    </source>
</evidence>
<dbReference type="Pfam" id="PF04085">
    <property type="entry name" value="MreC"/>
    <property type="match status" value="1"/>
</dbReference>
<dbReference type="GO" id="GO:0005886">
    <property type="term" value="C:plasma membrane"/>
    <property type="evidence" value="ECO:0007669"/>
    <property type="project" value="TreeGrafter"/>
</dbReference>
<feature type="coiled-coil region" evidence="6">
    <location>
        <begin position="63"/>
        <end position="97"/>
    </location>
</feature>
<evidence type="ECO:0000256" key="4">
    <source>
        <dbReference type="ARBA" id="ARBA00032089"/>
    </source>
</evidence>
<evidence type="ECO:0000256" key="1">
    <source>
        <dbReference type="ARBA" id="ARBA00009369"/>
    </source>
</evidence>
<dbReference type="Gene3D" id="2.40.10.340">
    <property type="entry name" value="Rod shape-determining protein MreC, domain 1"/>
    <property type="match status" value="1"/>
</dbReference>
<evidence type="ECO:0000256" key="6">
    <source>
        <dbReference type="SAM" id="Coils"/>
    </source>
</evidence>
<comment type="similarity">
    <text evidence="1 5">Belongs to the MreC family.</text>
</comment>
<reference evidence="8" key="1">
    <citation type="submission" date="2017-02" db="EMBL/GenBank/DDBJ databases">
        <title>Delving into the versatile metabolic prowess of the omnipresent phylum Bacteroidetes.</title>
        <authorList>
            <person name="Nobu M.K."/>
            <person name="Mei R."/>
            <person name="Narihiro T."/>
            <person name="Kuroda K."/>
            <person name="Liu W.-T."/>
        </authorList>
    </citation>
    <scope>NUCLEOTIDE SEQUENCE</scope>
    <source>
        <strain evidence="8">ADurb.Bin276</strain>
    </source>
</reference>
<name>A0A1V5SUX4_9BACT</name>
<evidence type="ECO:0000259" key="7">
    <source>
        <dbReference type="Pfam" id="PF04085"/>
    </source>
</evidence>
<evidence type="ECO:0000256" key="5">
    <source>
        <dbReference type="PIRNR" id="PIRNR038471"/>
    </source>
</evidence>
<dbReference type="GO" id="GO:0008360">
    <property type="term" value="P:regulation of cell shape"/>
    <property type="evidence" value="ECO:0007669"/>
    <property type="project" value="UniProtKB-KW"/>
</dbReference>
<feature type="domain" description="Rod shape-determining protein MreC beta-barrel core" evidence="7">
    <location>
        <begin position="116"/>
        <end position="261"/>
    </location>
</feature>
<comment type="caution">
    <text evidence="8">The sequence shown here is derived from an EMBL/GenBank/DDBJ whole genome shotgun (WGS) entry which is preliminary data.</text>
</comment>
<evidence type="ECO:0000256" key="2">
    <source>
        <dbReference type="ARBA" id="ARBA00013855"/>
    </source>
</evidence>
<dbReference type="PANTHER" id="PTHR34138">
    <property type="entry name" value="CELL SHAPE-DETERMINING PROTEIN MREC"/>
    <property type="match status" value="1"/>
</dbReference>
<proteinExistence type="inferred from homology"/>
<dbReference type="InterPro" id="IPR042177">
    <property type="entry name" value="Cell/Rod_1"/>
</dbReference>